<feature type="compositionally biased region" description="Acidic residues" evidence="2">
    <location>
        <begin position="752"/>
        <end position="761"/>
    </location>
</feature>
<dbReference type="SUPFAM" id="SSF48371">
    <property type="entry name" value="ARM repeat"/>
    <property type="match status" value="1"/>
</dbReference>
<sequence length="1251" mass="134662">MEPSASPLEIAWRAARALTDKAAAIEGPQQQQEPSARSPSSSSTSSPLDRVLSQRLAACDAQLSRLGISLPSRHHERDDVHVATARAALLCLALLQRYLLAQEDEATTSIGARNRKTLDTLCSLSSQWGLAPAILTYDAHAHSEQQHACGPASARLASLFSLAVEPTTSLSGVVPHRILSTPLGQDILGSALRLTFGPKTKTPAATSASTLLSSWMKGLPPSLLLPLLSAQLSRPTSSDGPSIPIPPFVRSTARRLLSGQLLRPGGAMALIAGVVGQTDGAGATLDGRALDTLADLILTPPMGFERLKYLKEHALAALLPLVTGGEGGRSAGGATHPGYASAAAYVLARFQLKGKEEETSLLTEQLHSIIWEPIARSGPPLSSLGGHSIILTAGKDIHAALDTLELLSLSSPPGGSGWAAYLLNPVVDRLVLLAELPQKARRGIAEIKGKGKARNDGVQEVAGQAERLLATWMRVVGEEEALSFVRRLSPRADRRDEEGEKARAYFDVDHEEEVVLRWGVPPTTPAQTVPPDLLAGLSTGLKGEGVGDDDDDAQMQAQLRILHQTLGSSSNSSSSAISPTLITRLLSQSNRRDIASLLLPELLERFLSLKRLQRLDNHHRDGGVEDVDVSVHSGAPQRLFWYLEAVVSLVDTFGEDLVRHDMRQALQFAHYCLGGDAPPTRQLRSAEQREAGEEEEEEEQQQQHGDGGAIPLIKPLNEKGSSRGILHELRNLSLDSSNTSLHEHLQGAGGDESQEEDEEPLDPGLTRMAVELLLSTLEAHTDLTPQGNALLGLIDRTLTSRRFDLDAIDSLEDADAELSEVIKEARLVLLARRQAGVGKKEKEEPERIETIGSRARREVQEKYREALSALQDPIIPVRAHGIVLLKELAAELQAASRSKDKMMLAQEDEERQARLGAIEGLLDKTDLIALLLQALADDESYLYLHAVQALKDVALRGDSRLTTLVRMYIDAPASTSNGCAPTPTSSQTKLSVTVRLRLGEVLLHTIQSLGEAGARYSPLFLPSLLDALRDASQPTTLRSSVLSLLGTCVEAFPLALCARGGAGASWSQRMGEAALDLLAVEGGKRSTIPDSASLGLDPLAEDKDTEMEKRRLGWAPGADDAFSTDTSYPQLRRGAMLLLCLLVRGSRHQLEDCAEARHDERKVEGPELKSLRLPSGGTLPSLRSDIGQTKTNPAREKPALLFPATLIPRAKVVSSWLKDADEDALVRYQAEEMGTECEGLEIAIVQFGLGS</sequence>
<dbReference type="GeneID" id="37028765"/>
<comment type="similarity">
    <text evidence="1">Belongs to the Tango6 family.</text>
</comment>
<gene>
    <name evidence="4" type="ORF">BDZ90DRAFT_234252</name>
</gene>
<keyword evidence="5" id="KW-1185">Reference proteome</keyword>
<dbReference type="PANTHER" id="PTHR20959:SF1">
    <property type="entry name" value="TRANSPORT AND GOLGI ORGANIZATION PROTEIN 6 HOMOLOG"/>
    <property type="match status" value="1"/>
</dbReference>
<feature type="compositionally biased region" description="Basic and acidic residues" evidence="2">
    <location>
        <begin position="1155"/>
        <end position="1170"/>
    </location>
</feature>
<proteinExistence type="inferred from homology"/>
<evidence type="ECO:0000313" key="5">
    <source>
        <dbReference type="Proteomes" id="UP000245884"/>
    </source>
</evidence>
<dbReference type="InterPro" id="IPR016024">
    <property type="entry name" value="ARM-type_fold"/>
</dbReference>
<accession>A0A316UJI6</accession>
<evidence type="ECO:0000256" key="2">
    <source>
        <dbReference type="SAM" id="MobiDB-lite"/>
    </source>
</evidence>
<dbReference type="GO" id="GO:0009306">
    <property type="term" value="P:protein secretion"/>
    <property type="evidence" value="ECO:0007669"/>
    <property type="project" value="TreeGrafter"/>
</dbReference>
<evidence type="ECO:0000256" key="1">
    <source>
        <dbReference type="ARBA" id="ARBA00005724"/>
    </source>
</evidence>
<name>A0A316UJI6_9BASI</name>
<feature type="domain" description="RNA polymerase II assembly factor Rtp1 C-terminal" evidence="3">
    <location>
        <begin position="863"/>
        <end position="1012"/>
    </location>
</feature>
<dbReference type="Proteomes" id="UP000245884">
    <property type="component" value="Unassembled WGS sequence"/>
</dbReference>
<feature type="region of interest" description="Disordered" evidence="2">
    <location>
        <begin position="741"/>
        <end position="761"/>
    </location>
</feature>
<feature type="region of interest" description="Disordered" evidence="2">
    <location>
        <begin position="21"/>
        <end position="47"/>
    </location>
</feature>
<evidence type="ECO:0000259" key="3">
    <source>
        <dbReference type="Pfam" id="PF10363"/>
    </source>
</evidence>
<dbReference type="InterPro" id="IPR019451">
    <property type="entry name" value="Rtp1_C1"/>
</dbReference>
<dbReference type="AlphaFoldDB" id="A0A316UJI6"/>
<feature type="region of interest" description="Disordered" evidence="2">
    <location>
        <begin position="1155"/>
        <end position="1190"/>
    </location>
</feature>
<dbReference type="RefSeq" id="XP_025360048.1">
    <property type="nucleotide sequence ID" value="XM_025506942.1"/>
</dbReference>
<reference evidence="4 5" key="1">
    <citation type="journal article" date="2018" name="Mol. Biol. Evol.">
        <title>Broad Genomic Sampling Reveals a Smut Pathogenic Ancestry of the Fungal Clade Ustilaginomycotina.</title>
        <authorList>
            <person name="Kijpornyongpan T."/>
            <person name="Mondo S.J."/>
            <person name="Barry K."/>
            <person name="Sandor L."/>
            <person name="Lee J."/>
            <person name="Lipzen A."/>
            <person name="Pangilinan J."/>
            <person name="LaButti K."/>
            <person name="Hainaut M."/>
            <person name="Henrissat B."/>
            <person name="Grigoriev I.V."/>
            <person name="Spatafora J.W."/>
            <person name="Aime M.C."/>
        </authorList>
    </citation>
    <scope>NUCLEOTIDE SEQUENCE [LARGE SCALE GENOMIC DNA]</scope>
    <source>
        <strain evidence="4 5">MCA 5214</strain>
    </source>
</reference>
<evidence type="ECO:0000313" key="4">
    <source>
        <dbReference type="EMBL" id="PWN25436.1"/>
    </source>
</evidence>
<dbReference type="OrthoDB" id="39591at2759"/>
<feature type="region of interest" description="Disordered" evidence="2">
    <location>
        <begin position="677"/>
        <end position="714"/>
    </location>
</feature>
<dbReference type="PANTHER" id="PTHR20959">
    <property type="entry name" value="TRANSPORT AND GOLGI ORGANIZATION PROTEIN 6 FAMILY MEMBER"/>
    <property type="match status" value="1"/>
</dbReference>
<organism evidence="4 5">
    <name type="scientific">Jaminaea rosea</name>
    <dbReference type="NCBI Taxonomy" id="1569628"/>
    <lineage>
        <taxon>Eukaryota</taxon>
        <taxon>Fungi</taxon>
        <taxon>Dikarya</taxon>
        <taxon>Basidiomycota</taxon>
        <taxon>Ustilaginomycotina</taxon>
        <taxon>Exobasidiomycetes</taxon>
        <taxon>Microstromatales</taxon>
        <taxon>Microstromatales incertae sedis</taxon>
        <taxon>Jaminaea</taxon>
    </lineage>
</organism>
<dbReference type="InterPro" id="IPR039600">
    <property type="entry name" value="TANGO6/Rtp1"/>
</dbReference>
<dbReference type="Pfam" id="PF10363">
    <property type="entry name" value="RTP1_C1"/>
    <property type="match status" value="1"/>
</dbReference>
<protein>
    <recommendedName>
        <fullName evidence="3">RNA polymerase II assembly factor Rtp1 C-terminal domain-containing protein</fullName>
    </recommendedName>
</protein>
<dbReference type="EMBL" id="KZ819676">
    <property type="protein sequence ID" value="PWN25436.1"/>
    <property type="molecule type" value="Genomic_DNA"/>
</dbReference>